<dbReference type="SUPFAM" id="SSF81901">
    <property type="entry name" value="HCP-like"/>
    <property type="match status" value="1"/>
</dbReference>
<dbReference type="Gene3D" id="1.25.40.10">
    <property type="entry name" value="Tetratricopeptide repeat domain"/>
    <property type="match status" value="1"/>
</dbReference>
<accession>A0A397IEE5</accession>
<feature type="region of interest" description="Disordered" evidence="1">
    <location>
        <begin position="251"/>
        <end position="298"/>
    </location>
</feature>
<dbReference type="InterPro" id="IPR006597">
    <property type="entry name" value="Sel1-like"/>
</dbReference>
<dbReference type="EMBL" id="PQFF01000233">
    <property type="protein sequence ID" value="RHZ71744.1"/>
    <property type="molecule type" value="Genomic_DNA"/>
</dbReference>
<protein>
    <recommendedName>
        <fullName evidence="4">Protein kinase domain-containing protein</fullName>
    </recommendedName>
</protein>
<sequence>MWNRIILEIVIGIGTTMNRKHFRDNEKAFQRYLKSAEGGNYKGQNMLGYCYQNGIGTIKDEGKPFHWFLKSAEWGNHRGQISIEYFYRNEISHMLKKKQNKLVNRCINCENLNQLNNSNSTCLDCKLQNGLVIIVNWKAEWIDMPEELTANFQCRDKYVFGYNSRFDDKEFAIVLRYMKNGNLRDFLTKINHYFGLNDYEHTASDIYSVGIIMWVISTGKIPFGNRAYGSELAFQIIDGLHLMKKCWHKDPAKQENEDEDSSSTETTHSEERLTSKPLPPLSLQDLNINTIEDKEMEI</sequence>
<evidence type="ECO:0008006" key="4">
    <source>
        <dbReference type="Google" id="ProtNLM"/>
    </source>
</evidence>
<organism evidence="2 3">
    <name type="scientific">Diversispora epigaea</name>
    <dbReference type="NCBI Taxonomy" id="1348612"/>
    <lineage>
        <taxon>Eukaryota</taxon>
        <taxon>Fungi</taxon>
        <taxon>Fungi incertae sedis</taxon>
        <taxon>Mucoromycota</taxon>
        <taxon>Glomeromycotina</taxon>
        <taxon>Glomeromycetes</taxon>
        <taxon>Diversisporales</taxon>
        <taxon>Diversisporaceae</taxon>
        <taxon>Diversispora</taxon>
    </lineage>
</organism>
<gene>
    <name evidence="2" type="ORF">Glove_255g18</name>
</gene>
<evidence type="ECO:0000313" key="2">
    <source>
        <dbReference type="EMBL" id="RHZ71744.1"/>
    </source>
</evidence>
<dbReference type="AlphaFoldDB" id="A0A397IEE5"/>
<dbReference type="Gene3D" id="1.10.510.10">
    <property type="entry name" value="Transferase(Phosphotransferase) domain 1"/>
    <property type="match status" value="1"/>
</dbReference>
<evidence type="ECO:0000256" key="1">
    <source>
        <dbReference type="SAM" id="MobiDB-lite"/>
    </source>
</evidence>
<keyword evidence="3" id="KW-1185">Reference proteome</keyword>
<dbReference type="SUPFAM" id="SSF56112">
    <property type="entry name" value="Protein kinase-like (PK-like)"/>
    <property type="match status" value="1"/>
</dbReference>
<dbReference type="InterPro" id="IPR011009">
    <property type="entry name" value="Kinase-like_dom_sf"/>
</dbReference>
<reference evidence="2 3" key="1">
    <citation type="submission" date="2018-08" db="EMBL/GenBank/DDBJ databases">
        <title>Genome and evolution of the arbuscular mycorrhizal fungus Diversispora epigaea (formerly Glomus versiforme) and its bacterial endosymbionts.</title>
        <authorList>
            <person name="Sun X."/>
            <person name="Fei Z."/>
            <person name="Harrison M."/>
        </authorList>
    </citation>
    <scope>NUCLEOTIDE SEQUENCE [LARGE SCALE GENOMIC DNA]</scope>
    <source>
        <strain evidence="2 3">IT104</strain>
    </source>
</reference>
<dbReference type="InterPro" id="IPR011990">
    <property type="entry name" value="TPR-like_helical_dom_sf"/>
</dbReference>
<evidence type="ECO:0000313" key="3">
    <source>
        <dbReference type="Proteomes" id="UP000266861"/>
    </source>
</evidence>
<comment type="caution">
    <text evidence="2">The sequence shown here is derived from an EMBL/GenBank/DDBJ whole genome shotgun (WGS) entry which is preliminary data.</text>
</comment>
<dbReference type="Proteomes" id="UP000266861">
    <property type="component" value="Unassembled WGS sequence"/>
</dbReference>
<dbReference type="SMART" id="SM00671">
    <property type="entry name" value="SEL1"/>
    <property type="match status" value="1"/>
</dbReference>
<dbReference type="Pfam" id="PF08238">
    <property type="entry name" value="Sel1"/>
    <property type="match status" value="2"/>
</dbReference>
<proteinExistence type="predicted"/>
<name>A0A397IEE5_9GLOM</name>